<dbReference type="InterPro" id="IPR017452">
    <property type="entry name" value="GPCR_Rhodpsn_7TM"/>
</dbReference>
<keyword evidence="8" id="KW-1185">Reference proteome</keyword>
<dbReference type="PROSITE" id="PS50262">
    <property type="entry name" value="G_PROTEIN_RECEP_F1_2"/>
    <property type="match status" value="1"/>
</dbReference>
<feature type="transmembrane region" description="Helical" evidence="5">
    <location>
        <begin position="120"/>
        <end position="139"/>
    </location>
</feature>
<name>A0A183H7C4_9BILA</name>
<feature type="transmembrane region" description="Helical" evidence="5">
    <location>
        <begin position="159"/>
        <end position="181"/>
    </location>
</feature>
<dbReference type="Pfam" id="PF00001">
    <property type="entry name" value="7tm_1"/>
    <property type="match status" value="1"/>
</dbReference>
<dbReference type="AlphaFoldDB" id="A0A183H7C4"/>
<evidence type="ECO:0000313" key="9">
    <source>
        <dbReference type="WBParaSite" id="OFLC_0000338501-mRNA-1"/>
    </source>
</evidence>
<dbReference type="EMBL" id="UZAJ01002246">
    <property type="protein sequence ID" value="VDO36318.1"/>
    <property type="molecule type" value="Genomic_DNA"/>
</dbReference>
<keyword evidence="4 5" id="KW-0472">Membrane</keyword>
<evidence type="ECO:0000259" key="6">
    <source>
        <dbReference type="PROSITE" id="PS50262"/>
    </source>
</evidence>
<evidence type="ECO:0000313" key="7">
    <source>
        <dbReference type="EMBL" id="VDO36318.1"/>
    </source>
</evidence>
<evidence type="ECO:0000256" key="4">
    <source>
        <dbReference type="ARBA" id="ARBA00023136"/>
    </source>
</evidence>
<evidence type="ECO:0000256" key="3">
    <source>
        <dbReference type="ARBA" id="ARBA00022989"/>
    </source>
</evidence>
<keyword evidence="3 5" id="KW-1133">Transmembrane helix</keyword>
<proteinExistence type="predicted"/>
<sequence length="215" mass="24587">MLSNLTRPHYSSFSADNVPSKLNEFIMAESEEEMFNYSGNETREEDSIQADDSIQIKCYESDSFQIFQKTASFKTILNSFEYDGVDDLLLAASIAATIFNVLVIFCAIKLFRRSGDTMHLFIISMTVGDLLLTVLSVFCHPNEFLIRKHEFLRYVRLCAITHFCNWLGLAVSGLSLTMLNLDKLIYFQWPLSYDRAMSKKRACVLCTFIWSVSVG</sequence>
<dbReference type="InterPro" id="IPR039952">
    <property type="entry name" value="Aex-2"/>
</dbReference>
<gene>
    <name evidence="7" type="ORF">OFLC_LOCUS3385</name>
</gene>
<dbReference type="GO" id="GO:0008188">
    <property type="term" value="F:neuropeptide receptor activity"/>
    <property type="evidence" value="ECO:0007669"/>
    <property type="project" value="InterPro"/>
</dbReference>
<dbReference type="PANTHER" id="PTHR21643">
    <property type="entry name" value="G-PROTEIN COUPLED RECEPTORS FAMILY 1 PROFILE DOMAIN-CONTAINING PROTEIN-RELATED"/>
    <property type="match status" value="1"/>
</dbReference>
<dbReference type="InterPro" id="IPR000276">
    <property type="entry name" value="GPCR_Rhodpsn"/>
</dbReference>
<dbReference type="SUPFAM" id="SSF81321">
    <property type="entry name" value="Family A G protein-coupled receptor-like"/>
    <property type="match status" value="1"/>
</dbReference>
<dbReference type="GO" id="GO:0016020">
    <property type="term" value="C:membrane"/>
    <property type="evidence" value="ECO:0007669"/>
    <property type="project" value="UniProtKB-SubCell"/>
</dbReference>
<evidence type="ECO:0000256" key="1">
    <source>
        <dbReference type="ARBA" id="ARBA00004370"/>
    </source>
</evidence>
<dbReference type="Gene3D" id="1.20.1070.10">
    <property type="entry name" value="Rhodopsin 7-helix transmembrane proteins"/>
    <property type="match status" value="1"/>
</dbReference>
<evidence type="ECO:0000313" key="8">
    <source>
        <dbReference type="Proteomes" id="UP000267606"/>
    </source>
</evidence>
<accession>A0A183H7C4</accession>
<dbReference type="WBParaSite" id="OFLC_0000338501-mRNA-1">
    <property type="protein sequence ID" value="OFLC_0000338501-mRNA-1"/>
    <property type="gene ID" value="OFLC_0000338501"/>
</dbReference>
<evidence type="ECO:0000256" key="2">
    <source>
        <dbReference type="ARBA" id="ARBA00022692"/>
    </source>
</evidence>
<dbReference type="Proteomes" id="UP000267606">
    <property type="component" value="Unassembled WGS sequence"/>
</dbReference>
<reference evidence="7 8" key="2">
    <citation type="submission" date="2018-11" db="EMBL/GenBank/DDBJ databases">
        <authorList>
            <consortium name="Pathogen Informatics"/>
        </authorList>
    </citation>
    <scope>NUCLEOTIDE SEQUENCE [LARGE SCALE GENOMIC DNA]</scope>
</reference>
<protein>
    <submittedName>
        <fullName evidence="9">G_PROTEIN_RECEP_F1_2 domain-containing protein</fullName>
    </submittedName>
</protein>
<evidence type="ECO:0000256" key="5">
    <source>
        <dbReference type="SAM" id="Phobius"/>
    </source>
</evidence>
<feature type="transmembrane region" description="Helical" evidence="5">
    <location>
        <begin position="88"/>
        <end position="108"/>
    </location>
</feature>
<reference evidence="9" key="1">
    <citation type="submission" date="2016-06" db="UniProtKB">
        <authorList>
            <consortium name="WormBaseParasite"/>
        </authorList>
    </citation>
    <scope>IDENTIFICATION</scope>
</reference>
<keyword evidence="2 5" id="KW-0812">Transmembrane</keyword>
<dbReference type="PRINTS" id="PR00237">
    <property type="entry name" value="GPCRRHODOPSN"/>
</dbReference>
<dbReference type="PANTHER" id="PTHR21643:SF3">
    <property type="entry name" value="G-PROTEIN COUPLED RECEPTORS FAMILY 1 PROFILE DOMAIN-CONTAINING PROTEIN"/>
    <property type="match status" value="1"/>
</dbReference>
<feature type="domain" description="G-protein coupled receptors family 1 profile" evidence="6">
    <location>
        <begin position="99"/>
        <end position="215"/>
    </location>
</feature>
<dbReference type="CDD" id="cd00637">
    <property type="entry name" value="7tm_classA_rhodopsin-like"/>
    <property type="match status" value="1"/>
</dbReference>
<organism evidence="9">
    <name type="scientific">Onchocerca flexuosa</name>
    <dbReference type="NCBI Taxonomy" id="387005"/>
    <lineage>
        <taxon>Eukaryota</taxon>
        <taxon>Metazoa</taxon>
        <taxon>Ecdysozoa</taxon>
        <taxon>Nematoda</taxon>
        <taxon>Chromadorea</taxon>
        <taxon>Rhabditida</taxon>
        <taxon>Spirurina</taxon>
        <taxon>Spiruromorpha</taxon>
        <taxon>Filarioidea</taxon>
        <taxon>Onchocercidae</taxon>
        <taxon>Onchocerca</taxon>
    </lineage>
</organism>
<comment type="subcellular location">
    <subcellularLocation>
        <location evidence="1">Membrane</location>
    </subcellularLocation>
</comment>